<evidence type="ECO:0000256" key="6">
    <source>
        <dbReference type="ARBA" id="ARBA00023295"/>
    </source>
</evidence>
<dbReference type="InterPro" id="IPR012334">
    <property type="entry name" value="Pectin_lyas_fold"/>
</dbReference>
<dbReference type="PANTHER" id="PTHR31736">
    <property type="match status" value="1"/>
</dbReference>
<comment type="similarity">
    <text evidence="1 9">Belongs to the glycosyl hydrolase 28 family.</text>
</comment>
<keyword evidence="4" id="KW-0325">Glycoprotein</keyword>
<dbReference type="InterPro" id="IPR000743">
    <property type="entry name" value="Glyco_hydro_28"/>
</dbReference>
<keyword evidence="3 9" id="KW-0378">Hydrolase</keyword>
<keyword evidence="2" id="KW-0677">Repeat</keyword>
<evidence type="ECO:0000256" key="4">
    <source>
        <dbReference type="ARBA" id="ARBA00023180"/>
    </source>
</evidence>
<evidence type="ECO:0000256" key="5">
    <source>
        <dbReference type="ARBA" id="ARBA00023277"/>
    </source>
</evidence>
<dbReference type="Proteomes" id="UP000291269">
    <property type="component" value="Unassembled WGS sequence"/>
</dbReference>
<evidence type="ECO:0000256" key="2">
    <source>
        <dbReference type="ARBA" id="ARBA00022737"/>
    </source>
</evidence>
<evidence type="ECO:0000256" key="1">
    <source>
        <dbReference type="ARBA" id="ARBA00008834"/>
    </source>
</evidence>
<evidence type="ECO:0008006" key="12">
    <source>
        <dbReference type="Google" id="ProtNLM"/>
    </source>
</evidence>
<organism evidence="10 11">
    <name type="scientific">Candidatus Borkfalkia ceftriaxoniphila</name>
    <dbReference type="NCBI Taxonomy" id="2508949"/>
    <lineage>
        <taxon>Bacteria</taxon>
        <taxon>Bacillati</taxon>
        <taxon>Bacillota</taxon>
        <taxon>Clostridia</taxon>
        <taxon>Christensenellales</taxon>
        <taxon>Christensenellaceae</taxon>
        <taxon>Candidatus Borkfalkia</taxon>
    </lineage>
</organism>
<accession>A0A4V1QV29</accession>
<protein>
    <recommendedName>
        <fullName evidence="12">Glycosyl hydrolases family 28</fullName>
    </recommendedName>
</protein>
<dbReference type="EMBL" id="SDOZ01000002">
    <property type="protein sequence ID" value="RXZ61216.1"/>
    <property type="molecule type" value="Genomic_DNA"/>
</dbReference>
<proteinExistence type="inferred from homology"/>
<dbReference type="Gene3D" id="2.160.20.10">
    <property type="entry name" value="Single-stranded right-handed beta-helix, Pectin lyase-like"/>
    <property type="match status" value="1"/>
</dbReference>
<dbReference type="PANTHER" id="PTHR31736:SF9">
    <property type="entry name" value="ENDO-XYLOGALACTURONAN HYDROLASE A-RELATED"/>
    <property type="match status" value="1"/>
</dbReference>
<keyword evidence="11" id="KW-1185">Reference proteome</keyword>
<evidence type="ECO:0000256" key="8">
    <source>
        <dbReference type="ARBA" id="ARBA00037278"/>
    </source>
</evidence>
<dbReference type="AlphaFoldDB" id="A0A4V1QV29"/>
<gene>
    <name evidence="10" type="ORF">ESZ91_02195</name>
</gene>
<dbReference type="GO" id="GO:0000272">
    <property type="term" value="P:polysaccharide catabolic process"/>
    <property type="evidence" value="ECO:0007669"/>
    <property type="project" value="UniProtKB-KW"/>
</dbReference>
<reference evidence="10 11" key="1">
    <citation type="journal article" date="2019" name="Gut">
        <title>Antibiotics-induced monodominance of a novel gut bacterial order.</title>
        <authorList>
            <person name="Hildebrand F."/>
            <person name="Moitinho-Silva L."/>
            <person name="Blasche S."/>
            <person name="Jahn M.T."/>
            <person name="Gossmann T.I."/>
            <person name="Heuerta-Cepas J."/>
            <person name="Hercog R."/>
            <person name="Luetge M."/>
            <person name="Bahram M."/>
            <person name="Pryszlak A."/>
            <person name="Alves R.J."/>
            <person name="Waszak S.M."/>
            <person name="Zhu A."/>
            <person name="Ye L."/>
            <person name="Costea P.I."/>
            <person name="Aalvink S."/>
            <person name="Belzer C."/>
            <person name="Forslund S.K."/>
            <person name="Sunagawa S."/>
            <person name="Hentschel U."/>
            <person name="Merten C."/>
            <person name="Patil K.R."/>
            <person name="Benes V."/>
            <person name="Bork P."/>
        </authorList>
    </citation>
    <scope>NUCLEOTIDE SEQUENCE [LARGE SCALE GENOMIC DNA]</scope>
    <source>
        <strain evidence="10 11">HDS1380</strain>
    </source>
</reference>
<evidence type="ECO:0000313" key="10">
    <source>
        <dbReference type="EMBL" id="RXZ61216.1"/>
    </source>
</evidence>
<dbReference type="GO" id="GO:0004650">
    <property type="term" value="F:polygalacturonase activity"/>
    <property type="evidence" value="ECO:0007669"/>
    <property type="project" value="InterPro"/>
</dbReference>
<dbReference type="InterPro" id="IPR011050">
    <property type="entry name" value="Pectin_lyase_fold/virulence"/>
</dbReference>
<keyword evidence="5" id="KW-0119">Carbohydrate metabolism</keyword>
<keyword evidence="7" id="KW-0624">Polysaccharide degradation</keyword>
<evidence type="ECO:0000256" key="7">
    <source>
        <dbReference type="ARBA" id="ARBA00023326"/>
    </source>
</evidence>
<dbReference type="Pfam" id="PF00295">
    <property type="entry name" value="Glyco_hydro_28"/>
    <property type="match status" value="1"/>
</dbReference>
<comment type="caution">
    <text evidence="10">The sequence shown here is derived from an EMBL/GenBank/DDBJ whole genome shotgun (WGS) entry which is preliminary data.</text>
</comment>
<name>A0A4V1QV29_9FIRM</name>
<evidence type="ECO:0000313" key="11">
    <source>
        <dbReference type="Proteomes" id="UP000291269"/>
    </source>
</evidence>
<evidence type="ECO:0000256" key="9">
    <source>
        <dbReference type="RuleBase" id="RU361169"/>
    </source>
</evidence>
<dbReference type="SUPFAM" id="SSF51126">
    <property type="entry name" value="Pectin lyase-like"/>
    <property type="match status" value="1"/>
</dbReference>
<dbReference type="OrthoDB" id="9795222at2"/>
<keyword evidence="6 9" id="KW-0326">Glycosidase</keyword>
<evidence type="ECO:0000256" key="3">
    <source>
        <dbReference type="ARBA" id="ARBA00022801"/>
    </source>
</evidence>
<sequence>MRRDRSGEIQMDREISELHRVFIDGESCAVHACRVSALPFNVWWQGRQRPLEQTEEASFVAFPFSGDAEMRVCVKKPFQNAVVRPLSANVRVRKENGCAVFTIARAGQYVLETDGEHNALHIFADRAENFAKYGEPTLVFGAGEHRVGKIELKSHDRVFMHRDAIVHGSFYAKGATDIRIFGNGIVDGGWETRKSMHCYENYTNGCAKFYECTDITLDGVVFRDSAIWVVNLFDCEDVSLKNIKLVGHYKYNTDGVDIVNSRRVIISDCFIRSFDDAITLKGILQYKDKCVEDIRVENTICWCGWGRTLEIGLETVAPAYRRISFTDCDLIHNSAVALDIQAGDFAEISDVTFENVRVEYQSDSLPEVIHNPPEKQYDGFGKRHVPMLFCAENSEYFINDENYFWYDDLLKKERKGRAGSLKNVSLIGVRAVGDAGGDLPALRVQFKAPFTGEEILVSDLVVFGKKVGKEDCNVEGTHAHLLRFI</sequence>
<comment type="function">
    <text evidence="8">Pectinolytic enzyme involved in the degradation of xylogalacturonan (xga), a galacturonan backbone heavily substituted with xylose, and which is one important component of the hairy regions of pectin. Activity requires a galacturonic acid backbone substituted with xylose.</text>
</comment>